<sequence>MEKLLGVFMPWKLFMSYILLLWAGQLTAYADGLTGFTLVDAATGADLNKLINGDTINLQIVGVQLNIRANTNGPASAKVVFSLDGKDNYRTETEAPFTLAGDSNGNYNSWTPSLGLHTLTATPYTNTGEAGTPLTITFLVVARSLSGGSSIDGTGKVTVAGDLKKWHKITLLIDGPASDETAVTNPFLQYRLNVTFTNGTRKYLVPGYFAADGMSAETSAGSGTSWKVHFTPDEIGTWTYSISMRTGMNIAVNDDLLTGTAVGNIDGQTGTFVVAATDKNGLDLRGKGRLNYTGEHYLQFAETGEYFLKGGVDSPENFLAYQDFDNTPDNGRRRKSWSPHLIDWKEGDPGWKGGKGKGIIGAVNYLASQGLNAFSFLTMNINGDDKNVYPYLTTTDFTRFDCSKLDQWEIVFDHADKMGMYLHVKTQETENNNLLDGGNVGIQRKLYYRELIARFSHHLAMNWNVGEENTQTDQQRKDMAAYIWEHDPYKHPIVVHTNRGQQNKVYTPLLGNASNYTGASVQTDWFNVYEETRKWVENSARAGRKWVVANDEQGSANAGVAADADYTGNRGLVVDNQDSIRRAVLWGNLMASGAGVEYYFGYDTGETDLTAQDYRSRAKMWRYTRYALEFFKKYVPLPTLKRLTNTSNGWLLGKEGDTYLIYLNKGGSTAITLPNTASYRVQWYDPRQGGDLQTGSVGWLVGGGSLTIGNPPSAPGEDWVALIRRQDPPLAVSTTGFSEITAFPNPTAGTLTISGIDTRCATLGVSITNGSLMYRPAYVITSSNRIQLSLQALPAGNYLVCIDQCGKEYTQKIIVNY</sequence>
<accession>A0ABR6WFR4</accession>
<reference evidence="4 5" key="1">
    <citation type="submission" date="2019-06" db="EMBL/GenBank/DDBJ databases">
        <title>Spirosoma utsteinense sp. nov. isolated from Antarctic ice-free soils.</title>
        <authorList>
            <person name="Tahon G."/>
        </authorList>
    </citation>
    <scope>NUCLEOTIDE SEQUENCE [LARGE SCALE GENOMIC DNA]</scope>
    <source>
        <strain evidence="4 5">LMG 31447</strain>
    </source>
</reference>
<gene>
    <name evidence="4" type="ORF">FH603_5304</name>
</gene>
<feature type="domain" description="Secretion system C-terminal sorting" evidence="3">
    <location>
        <begin position="743"/>
        <end position="815"/>
    </location>
</feature>
<protein>
    <recommendedName>
        <fullName evidence="6">DUF5060 domain-containing protein</fullName>
    </recommendedName>
</protein>
<feature type="domain" description="Putative collagen-binding" evidence="1">
    <location>
        <begin position="656"/>
        <end position="722"/>
    </location>
</feature>
<dbReference type="Pfam" id="PF18962">
    <property type="entry name" value="Por_Secre_tail"/>
    <property type="match status" value="1"/>
</dbReference>
<dbReference type="Gene3D" id="2.60.40.10">
    <property type="entry name" value="Immunoglobulins"/>
    <property type="match status" value="2"/>
</dbReference>
<dbReference type="RefSeq" id="WP_208493193.1">
    <property type="nucleotide sequence ID" value="NZ_VFIA01000058.1"/>
</dbReference>
<dbReference type="Gene3D" id="3.20.20.80">
    <property type="entry name" value="Glycosidases"/>
    <property type="match status" value="1"/>
</dbReference>
<name>A0ABR6WFR4_9BACT</name>
<evidence type="ECO:0000313" key="5">
    <source>
        <dbReference type="Proteomes" id="UP000700732"/>
    </source>
</evidence>
<dbReference type="EMBL" id="VFIA01000058">
    <property type="protein sequence ID" value="MBC3794772.1"/>
    <property type="molecule type" value="Genomic_DNA"/>
</dbReference>
<evidence type="ECO:0008006" key="6">
    <source>
        <dbReference type="Google" id="ProtNLM"/>
    </source>
</evidence>
<comment type="caution">
    <text evidence="4">The sequence shown here is derived from an EMBL/GenBank/DDBJ whole genome shotgun (WGS) entry which is preliminary data.</text>
</comment>
<dbReference type="InterPro" id="IPR013783">
    <property type="entry name" value="Ig-like_fold"/>
</dbReference>
<evidence type="ECO:0000259" key="1">
    <source>
        <dbReference type="Pfam" id="PF12904"/>
    </source>
</evidence>
<keyword evidence="5" id="KW-1185">Reference proteome</keyword>
<dbReference type="Pfam" id="PF16586">
    <property type="entry name" value="DUF5060"/>
    <property type="match status" value="1"/>
</dbReference>
<feature type="domain" description="DUF5060" evidence="2">
    <location>
        <begin position="163"/>
        <end position="244"/>
    </location>
</feature>
<dbReference type="Pfam" id="PF12904">
    <property type="entry name" value="Collagen_bind_2"/>
    <property type="match status" value="1"/>
</dbReference>
<dbReference type="InterPro" id="IPR032260">
    <property type="entry name" value="DUF5060"/>
</dbReference>
<evidence type="ECO:0000259" key="3">
    <source>
        <dbReference type="Pfam" id="PF18962"/>
    </source>
</evidence>
<dbReference type="Proteomes" id="UP000700732">
    <property type="component" value="Unassembled WGS sequence"/>
</dbReference>
<organism evidence="4 5">
    <name type="scientific">Spirosoma utsteinense</name>
    <dbReference type="NCBI Taxonomy" id="2585773"/>
    <lineage>
        <taxon>Bacteria</taxon>
        <taxon>Pseudomonadati</taxon>
        <taxon>Bacteroidota</taxon>
        <taxon>Cytophagia</taxon>
        <taxon>Cytophagales</taxon>
        <taxon>Cytophagaceae</taxon>
        <taxon>Spirosoma</taxon>
    </lineage>
</organism>
<proteinExistence type="predicted"/>
<evidence type="ECO:0000259" key="2">
    <source>
        <dbReference type="Pfam" id="PF16586"/>
    </source>
</evidence>
<dbReference type="InterPro" id="IPR026444">
    <property type="entry name" value="Secre_tail"/>
</dbReference>
<evidence type="ECO:0000313" key="4">
    <source>
        <dbReference type="EMBL" id="MBC3794772.1"/>
    </source>
</evidence>
<dbReference type="InterPro" id="IPR024749">
    <property type="entry name" value="Collagen-bd_put"/>
</dbReference>